<dbReference type="InterPro" id="IPR018060">
    <property type="entry name" value="HTH_AraC"/>
</dbReference>
<organism evidence="5 7">
    <name type="scientific">Chitinophaga sancti</name>
    <dbReference type="NCBI Taxonomy" id="1004"/>
    <lineage>
        <taxon>Bacteria</taxon>
        <taxon>Pseudomonadati</taxon>
        <taxon>Bacteroidota</taxon>
        <taxon>Chitinophagia</taxon>
        <taxon>Chitinophagales</taxon>
        <taxon>Chitinophagaceae</taxon>
        <taxon>Chitinophaga</taxon>
    </lineage>
</organism>
<dbReference type="SMART" id="SM00342">
    <property type="entry name" value="HTH_ARAC"/>
    <property type="match status" value="1"/>
</dbReference>
<gene>
    <name evidence="5" type="ORF">SAMN05661012_04601</name>
    <name evidence="6" type="ORF">SR876_24895</name>
</gene>
<proteinExistence type="predicted"/>
<dbReference type="InterPro" id="IPR009057">
    <property type="entry name" value="Homeodomain-like_sf"/>
</dbReference>
<name>A0A1K1S2B1_9BACT</name>
<keyword evidence="8" id="KW-1185">Reference proteome</keyword>
<evidence type="ECO:0000256" key="2">
    <source>
        <dbReference type="ARBA" id="ARBA00023125"/>
    </source>
</evidence>
<dbReference type="EMBL" id="FPIZ01000016">
    <property type="protein sequence ID" value="SFW78197.1"/>
    <property type="molecule type" value="Genomic_DNA"/>
</dbReference>
<sequence length="316" mass="35630">MTKTATFTLMLNRVIFFIASQTHILDLAGPVQVFYESAEYGHPCEIIYLSDQPEKACSSGLMIGQLQHINDVRIRQEDIIFIPGFQLKADNQALKNWLINIAHIGATLCSVCTGSFALAAAGVLNGQGCTTHWKYTQRLQDEYPETKVFTNRLFVKSGNIYTSAGITTGIDLALFIIEERHGPAFAWQLAAELVVYIRRDGDDSQQSVYLRYRRHINNHIHQVQDYIIHHLDQKLSLDLLAARVHTGSRNLTRMFKAATGITIGQYIDQLRVEKAVNLLKEKNKVTIVAQQCGFKSVVQLRSMVKKYTGELPSKMS</sequence>
<dbReference type="PROSITE" id="PS01124">
    <property type="entry name" value="HTH_ARAC_FAMILY_2"/>
    <property type="match status" value="1"/>
</dbReference>
<dbReference type="Pfam" id="PF12833">
    <property type="entry name" value="HTH_18"/>
    <property type="match status" value="1"/>
</dbReference>
<dbReference type="SUPFAM" id="SSF46689">
    <property type="entry name" value="Homeodomain-like"/>
    <property type="match status" value="1"/>
</dbReference>
<evidence type="ECO:0000313" key="6">
    <source>
        <dbReference type="EMBL" id="WQG88169.1"/>
    </source>
</evidence>
<dbReference type="RefSeq" id="WP_083571701.1">
    <property type="nucleotide sequence ID" value="NZ_CP139972.1"/>
</dbReference>
<dbReference type="Gene3D" id="3.40.50.880">
    <property type="match status" value="1"/>
</dbReference>
<dbReference type="InterPro" id="IPR052158">
    <property type="entry name" value="INH-QAR"/>
</dbReference>
<keyword evidence="1" id="KW-0805">Transcription regulation</keyword>
<dbReference type="OrthoDB" id="9803764at2"/>
<feature type="domain" description="HTH araC/xylS-type" evidence="4">
    <location>
        <begin position="221"/>
        <end position="316"/>
    </location>
</feature>
<dbReference type="SUPFAM" id="SSF52317">
    <property type="entry name" value="Class I glutamine amidotransferase-like"/>
    <property type="match status" value="1"/>
</dbReference>
<dbReference type="InterPro" id="IPR018062">
    <property type="entry name" value="HTH_AraC-typ_CS"/>
</dbReference>
<dbReference type="Pfam" id="PF01965">
    <property type="entry name" value="DJ-1_PfpI"/>
    <property type="match status" value="1"/>
</dbReference>
<evidence type="ECO:0000256" key="3">
    <source>
        <dbReference type="ARBA" id="ARBA00023163"/>
    </source>
</evidence>
<dbReference type="PANTHER" id="PTHR43130:SF3">
    <property type="entry name" value="HTH-TYPE TRANSCRIPTIONAL REGULATOR RV1931C"/>
    <property type="match status" value="1"/>
</dbReference>
<evidence type="ECO:0000256" key="1">
    <source>
        <dbReference type="ARBA" id="ARBA00023015"/>
    </source>
</evidence>
<evidence type="ECO:0000313" key="8">
    <source>
        <dbReference type="Proteomes" id="UP001326715"/>
    </source>
</evidence>
<dbReference type="Gene3D" id="1.10.10.60">
    <property type="entry name" value="Homeodomain-like"/>
    <property type="match status" value="2"/>
</dbReference>
<keyword evidence="2 5" id="KW-0238">DNA-binding</keyword>
<evidence type="ECO:0000313" key="7">
    <source>
        <dbReference type="Proteomes" id="UP000183788"/>
    </source>
</evidence>
<evidence type="ECO:0000259" key="4">
    <source>
        <dbReference type="PROSITE" id="PS01124"/>
    </source>
</evidence>
<dbReference type="PROSITE" id="PS00041">
    <property type="entry name" value="HTH_ARAC_FAMILY_1"/>
    <property type="match status" value="1"/>
</dbReference>
<dbReference type="InterPro" id="IPR002818">
    <property type="entry name" value="DJ-1/PfpI"/>
</dbReference>
<reference evidence="6 8" key="2">
    <citation type="submission" date="2023-11" db="EMBL/GenBank/DDBJ databases">
        <title>MicrobeMod: A computational toolkit for identifying prokaryotic methylation and restriction-modification with nanopore sequencing.</title>
        <authorList>
            <person name="Crits-Christoph A."/>
            <person name="Kang S.C."/>
            <person name="Lee H."/>
            <person name="Ostrov N."/>
        </authorList>
    </citation>
    <scope>NUCLEOTIDE SEQUENCE [LARGE SCALE GENOMIC DNA]</scope>
    <source>
        <strain evidence="6 8">ATCC 23090</strain>
    </source>
</reference>
<evidence type="ECO:0000313" key="5">
    <source>
        <dbReference type="EMBL" id="SFW78197.1"/>
    </source>
</evidence>
<dbReference type="EMBL" id="CP140154">
    <property type="protein sequence ID" value="WQG88169.1"/>
    <property type="molecule type" value="Genomic_DNA"/>
</dbReference>
<keyword evidence="3" id="KW-0804">Transcription</keyword>
<protein>
    <submittedName>
        <fullName evidence="6">DJ-1/PfpI family protein</fullName>
    </submittedName>
    <submittedName>
        <fullName evidence="5">Transcriptional regulator GlxA family, contains an amidase domain and an AraC-type DNA-binding HTH domain</fullName>
    </submittedName>
</protein>
<dbReference type="STRING" id="1004.SAMN05661012_04601"/>
<dbReference type="CDD" id="cd03137">
    <property type="entry name" value="GATase1_AraC_1"/>
    <property type="match status" value="1"/>
</dbReference>
<dbReference type="GO" id="GO:0043565">
    <property type="term" value="F:sequence-specific DNA binding"/>
    <property type="evidence" value="ECO:0007669"/>
    <property type="project" value="InterPro"/>
</dbReference>
<accession>A0A1K1S2B1</accession>
<reference evidence="5 7" key="1">
    <citation type="submission" date="2016-11" db="EMBL/GenBank/DDBJ databases">
        <authorList>
            <person name="Jaros S."/>
            <person name="Januszkiewicz K."/>
            <person name="Wedrychowicz H."/>
        </authorList>
    </citation>
    <scope>NUCLEOTIDE SEQUENCE [LARGE SCALE GENOMIC DNA]</scope>
    <source>
        <strain evidence="5 7">DSM 784</strain>
    </source>
</reference>
<dbReference type="AlphaFoldDB" id="A0A1K1S2B1"/>
<dbReference type="Proteomes" id="UP001326715">
    <property type="component" value="Chromosome"/>
</dbReference>
<dbReference type="PANTHER" id="PTHR43130">
    <property type="entry name" value="ARAC-FAMILY TRANSCRIPTIONAL REGULATOR"/>
    <property type="match status" value="1"/>
</dbReference>
<dbReference type="GO" id="GO:0003700">
    <property type="term" value="F:DNA-binding transcription factor activity"/>
    <property type="evidence" value="ECO:0007669"/>
    <property type="project" value="InterPro"/>
</dbReference>
<dbReference type="Proteomes" id="UP000183788">
    <property type="component" value="Unassembled WGS sequence"/>
</dbReference>
<dbReference type="InterPro" id="IPR029062">
    <property type="entry name" value="Class_I_gatase-like"/>
</dbReference>